<evidence type="ECO:0008006" key="4">
    <source>
        <dbReference type="Google" id="ProtNLM"/>
    </source>
</evidence>
<feature type="transmembrane region" description="Helical" evidence="1">
    <location>
        <begin position="7"/>
        <end position="25"/>
    </location>
</feature>
<protein>
    <recommendedName>
        <fullName evidence="4">Transmembrane protein</fullName>
    </recommendedName>
</protein>
<proteinExistence type="predicted"/>
<feature type="transmembrane region" description="Helical" evidence="1">
    <location>
        <begin position="31"/>
        <end position="47"/>
    </location>
</feature>
<evidence type="ECO:0000313" key="3">
    <source>
        <dbReference type="Proteomes" id="UP000688137"/>
    </source>
</evidence>
<keyword evidence="1" id="KW-0812">Transmembrane</keyword>
<dbReference type="OMA" id="LICRYLY"/>
<name>A0A8S1LNI0_PARPR</name>
<gene>
    <name evidence="2" type="ORF">PPRIM_AZ9-3.1.T0430286</name>
</gene>
<comment type="caution">
    <text evidence="2">The sequence shown here is derived from an EMBL/GenBank/DDBJ whole genome shotgun (WGS) entry which is preliminary data.</text>
</comment>
<reference evidence="2" key="1">
    <citation type="submission" date="2021-01" db="EMBL/GenBank/DDBJ databases">
        <authorList>
            <consortium name="Genoscope - CEA"/>
            <person name="William W."/>
        </authorList>
    </citation>
    <scope>NUCLEOTIDE SEQUENCE</scope>
</reference>
<keyword evidence="1" id="KW-1133">Transmembrane helix</keyword>
<evidence type="ECO:0000256" key="1">
    <source>
        <dbReference type="SAM" id="Phobius"/>
    </source>
</evidence>
<dbReference type="EMBL" id="CAJJDM010000043">
    <property type="protein sequence ID" value="CAD8069277.1"/>
    <property type="molecule type" value="Genomic_DNA"/>
</dbReference>
<accession>A0A8S1LNI0</accession>
<organism evidence="2 3">
    <name type="scientific">Paramecium primaurelia</name>
    <dbReference type="NCBI Taxonomy" id="5886"/>
    <lineage>
        <taxon>Eukaryota</taxon>
        <taxon>Sar</taxon>
        <taxon>Alveolata</taxon>
        <taxon>Ciliophora</taxon>
        <taxon>Intramacronucleata</taxon>
        <taxon>Oligohymenophorea</taxon>
        <taxon>Peniculida</taxon>
        <taxon>Parameciidae</taxon>
        <taxon>Paramecium</taxon>
    </lineage>
</organism>
<keyword evidence="3" id="KW-1185">Reference proteome</keyword>
<dbReference type="Proteomes" id="UP000688137">
    <property type="component" value="Unassembled WGS sequence"/>
</dbReference>
<sequence length="124" mass="15128">MKKRQQFQIQQKIIMYVLMLFLEFYRFENGKFIILLIFLALICRYLYTRKVIQKIGELIISLKILHQNQSSQQIPENDEYYKKSSIIKQLKKVMKFLTNKFKRINESQIDVSKKYSQFDMEESI</sequence>
<evidence type="ECO:0000313" key="2">
    <source>
        <dbReference type="EMBL" id="CAD8069277.1"/>
    </source>
</evidence>
<keyword evidence="1" id="KW-0472">Membrane</keyword>
<dbReference type="AlphaFoldDB" id="A0A8S1LNI0"/>